<evidence type="ECO:0000313" key="5">
    <source>
        <dbReference type="Proteomes" id="UP000241769"/>
    </source>
</evidence>
<dbReference type="PROSITE" id="PS50896">
    <property type="entry name" value="LISH"/>
    <property type="match status" value="2"/>
</dbReference>
<evidence type="ECO:0000259" key="3">
    <source>
        <dbReference type="PROSITE" id="PS50897"/>
    </source>
</evidence>
<dbReference type="Proteomes" id="UP000241769">
    <property type="component" value="Unassembled WGS sequence"/>
</dbReference>
<protein>
    <recommendedName>
        <fullName evidence="3">CTLH domain-containing protein</fullName>
    </recommendedName>
</protein>
<accession>A0A2P6MPD6</accession>
<dbReference type="PANTHER" id="PTHR44083:SF17">
    <property type="entry name" value="TRANSDUCIN FAMILY PROTEIN _ WD-40 REPEAT FAMILY PROTEIN"/>
    <property type="match status" value="1"/>
</dbReference>
<evidence type="ECO:0000313" key="4">
    <source>
        <dbReference type="EMBL" id="PRP73573.1"/>
    </source>
</evidence>
<dbReference type="PANTHER" id="PTHR44083">
    <property type="entry name" value="TOPLESS-RELATED PROTEIN 1-RELATED"/>
    <property type="match status" value="1"/>
</dbReference>
<sequence>MSSVEDTALCYLVLQYLREQGYECAAHEMEKAWGRYFDIEHLHTRIRKGDWREVISYLKPFVRWREGPEDRKVCFEVGRQRFLEAASRGDKKEACLVLLTDLQELRNTNIKFYQDFYQASQLEDIRDYAMSKNYPGHNQARESLIASITPSLQSILGDKIVFPSISQSGLHVLMKKKSGRTLDIDTEEDVDDVNYIDTALLFMIMDFLKSIGFDQSLHRLESESGIYFDSEYVRENLELGEWDKVMTYVRSFIEWNASKDGDFILFELGRQRLIEAFVRNDRREASRILMQDLSGLQTSSEKHYVELTRVIQLDNLSLWSPLRGYTSHEQVRGDVYRRMEGTLKKALGAKTERVEIAPNALRLIVRG</sequence>
<feature type="domain" description="CTLH" evidence="3">
    <location>
        <begin position="226"/>
        <end position="284"/>
    </location>
</feature>
<dbReference type="STRING" id="1890364.A0A2P6MPD6"/>
<dbReference type="AlphaFoldDB" id="A0A2P6MPD6"/>
<name>A0A2P6MPD6_9EUKA</name>
<evidence type="ECO:0000256" key="2">
    <source>
        <dbReference type="ARBA" id="ARBA00022737"/>
    </source>
</evidence>
<feature type="domain" description="CTLH" evidence="3">
    <location>
        <begin position="35"/>
        <end position="93"/>
    </location>
</feature>
<organism evidence="4 5">
    <name type="scientific">Planoprotostelium fungivorum</name>
    <dbReference type="NCBI Taxonomy" id="1890364"/>
    <lineage>
        <taxon>Eukaryota</taxon>
        <taxon>Amoebozoa</taxon>
        <taxon>Evosea</taxon>
        <taxon>Variosea</taxon>
        <taxon>Cavosteliida</taxon>
        <taxon>Cavosteliaceae</taxon>
        <taxon>Planoprotostelium</taxon>
    </lineage>
</organism>
<proteinExistence type="predicted"/>
<gene>
    <name evidence="4" type="ORF">PROFUN_02582</name>
</gene>
<dbReference type="GO" id="GO:0006355">
    <property type="term" value="P:regulation of DNA-templated transcription"/>
    <property type="evidence" value="ECO:0007669"/>
    <property type="project" value="InterPro"/>
</dbReference>
<dbReference type="EMBL" id="MDYQ01000599">
    <property type="protein sequence ID" value="PRP73573.1"/>
    <property type="molecule type" value="Genomic_DNA"/>
</dbReference>
<dbReference type="InterPro" id="IPR054080">
    <property type="entry name" value="TPR1-like_2nd"/>
</dbReference>
<evidence type="ECO:0000256" key="1">
    <source>
        <dbReference type="ARBA" id="ARBA00022574"/>
    </source>
</evidence>
<dbReference type="InterPro" id="IPR006595">
    <property type="entry name" value="CTLH_C"/>
</dbReference>
<dbReference type="InParanoid" id="A0A2P6MPD6"/>
<keyword evidence="5" id="KW-1185">Reference proteome</keyword>
<dbReference type="SMART" id="SM00667">
    <property type="entry name" value="LisH"/>
    <property type="match status" value="2"/>
</dbReference>
<keyword evidence="1" id="KW-0853">WD repeat</keyword>
<dbReference type="OrthoDB" id="1602884at2759"/>
<dbReference type="InterPro" id="IPR027728">
    <property type="entry name" value="Topless_fam"/>
</dbReference>
<reference evidence="4 5" key="1">
    <citation type="journal article" date="2018" name="Genome Biol. Evol.">
        <title>Multiple Roots of Fruiting Body Formation in Amoebozoa.</title>
        <authorList>
            <person name="Hillmann F."/>
            <person name="Forbes G."/>
            <person name="Novohradska S."/>
            <person name="Ferling I."/>
            <person name="Riege K."/>
            <person name="Groth M."/>
            <person name="Westermann M."/>
            <person name="Marz M."/>
            <person name="Spaller T."/>
            <person name="Winckler T."/>
            <person name="Schaap P."/>
            <person name="Glockner G."/>
        </authorList>
    </citation>
    <scope>NUCLEOTIDE SEQUENCE [LARGE SCALE GENOMIC DNA]</scope>
    <source>
        <strain evidence="4 5">Jena</strain>
    </source>
</reference>
<dbReference type="PROSITE" id="PS50897">
    <property type="entry name" value="CTLH"/>
    <property type="match status" value="2"/>
</dbReference>
<dbReference type="InterPro" id="IPR006594">
    <property type="entry name" value="LisH"/>
</dbReference>
<comment type="caution">
    <text evidence="4">The sequence shown here is derived from an EMBL/GenBank/DDBJ whole genome shotgun (WGS) entry which is preliminary data.</text>
</comment>
<keyword evidence="2" id="KW-0677">Repeat</keyword>
<dbReference type="SMART" id="SM00668">
    <property type="entry name" value="CTLH"/>
    <property type="match status" value="2"/>
</dbReference>
<dbReference type="Pfam" id="PF21889">
    <property type="entry name" value="TPR1-like_2nd"/>
    <property type="match status" value="2"/>
</dbReference>